<evidence type="ECO:0000256" key="1">
    <source>
        <dbReference type="SAM" id="Phobius"/>
    </source>
</evidence>
<sequence>MKDSPPIQQPTLHHPSNAALLTGERTQVSWSTIAWLFVACGIFLRLFHYIDNRSLWIDEIYLATSLINLDFAALASPPLAYEQKAPIGFLWAVRLAVLAFGESEMALRLFSLLCGIASLFVFLPVARHFLKPFGVAIAIGMLALAPPLVYHSVEVKQYGTSVLASVLCLYLYIRFSAKFNVKDLLLWGGWGALILWFSYEAIFVLAGIAVSVCLTYLVQKRWKALFLSVIPFALWLFSFSINFILFTYKHADSAWLVEWFKLRGAFMPLPPSSLTDVKWFIQAGYLLLEYPLGLLWNSNTIDNQALRILLKMSLLPLIFITIGFVVVFRKNKTTFMLLLFPALLALLASGLELYPFYERLTVFLAPLFILYLASGTQWVAAVLPGKARWRYLFASLILLGPVFSSLQQLYNVNLFGGKKHAHHREAILYIQEHMQPGDVVYVNWNAQPEYAYYREVYDLNFKTIMGKDVRQQSASTAAYFQHLSPDLNEMAKHPRAWVLLNNMMGANIGEVEYPGDLFSTALKDGSLFVKELEKRGELKDAFKGLHNDVYLFDFTHKNIPKPGDAF</sequence>
<evidence type="ECO:0000259" key="2">
    <source>
        <dbReference type="Pfam" id="PF13231"/>
    </source>
</evidence>
<feature type="transmembrane region" description="Helical" evidence="1">
    <location>
        <begin position="389"/>
        <end position="410"/>
    </location>
</feature>
<feature type="transmembrane region" description="Helical" evidence="1">
    <location>
        <begin position="28"/>
        <end position="48"/>
    </location>
</feature>
<gene>
    <name evidence="3" type="ORF">SAMN04487941_1028</name>
</gene>
<evidence type="ECO:0000313" key="4">
    <source>
        <dbReference type="Proteomes" id="UP000182491"/>
    </source>
</evidence>
<feature type="transmembrane region" description="Helical" evidence="1">
    <location>
        <begin position="132"/>
        <end position="150"/>
    </location>
</feature>
<dbReference type="Proteomes" id="UP000182491">
    <property type="component" value="Unassembled WGS sequence"/>
</dbReference>
<proteinExistence type="predicted"/>
<feature type="transmembrane region" description="Helical" evidence="1">
    <location>
        <begin position="361"/>
        <end position="383"/>
    </location>
</feature>
<dbReference type="GO" id="GO:0016757">
    <property type="term" value="F:glycosyltransferase activity"/>
    <property type="evidence" value="ECO:0007669"/>
    <property type="project" value="UniProtKB-KW"/>
</dbReference>
<keyword evidence="1" id="KW-0812">Transmembrane</keyword>
<keyword evidence="1" id="KW-1133">Transmembrane helix</keyword>
<dbReference type="RefSeq" id="WP_068836368.1">
    <property type="nucleotide sequence ID" value="NZ_BMXC01000001.1"/>
</dbReference>
<dbReference type="AlphaFoldDB" id="A0A1I7GI26"/>
<dbReference type="EMBL" id="FPCA01000001">
    <property type="protein sequence ID" value="SFU48068.1"/>
    <property type="molecule type" value="Genomic_DNA"/>
</dbReference>
<dbReference type="Pfam" id="PF13231">
    <property type="entry name" value="PMT_2"/>
    <property type="match status" value="1"/>
</dbReference>
<feature type="transmembrane region" description="Helical" evidence="1">
    <location>
        <begin position="308"/>
        <end position="328"/>
    </location>
</feature>
<accession>A0A1I7GI26</accession>
<reference evidence="4" key="1">
    <citation type="submission" date="2016-10" db="EMBL/GenBank/DDBJ databases">
        <authorList>
            <person name="Varghese N."/>
        </authorList>
    </citation>
    <scope>NUCLEOTIDE SEQUENCE [LARGE SCALE GENOMIC DNA]</scope>
    <source>
        <strain evidence="4">DSM 18820</strain>
    </source>
</reference>
<keyword evidence="1" id="KW-0472">Membrane</keyword>
<feature type="transmembrane region" description="Helical" evidence="1">
    <location>
        <begin position="334"/>
        <end position="354"/>
    </location>
</feature>
<keyword evidence="4" id="KW-1185">Reference proteome</keyword>
<keyword evidence="3" id="KW-0808">Transferase</keyword>
<keyword evidence="3" id="KW-0328">Glycosyltransferase</keyword>
<organism evidence="3 4">
    <name type="scientific">Pontibacter akesuensis</name>
    <dbReference type="NCBI Taxonomy" id="388950"/>
    <lineage>
        <taxon>Bacteria</taxon>
        <taxon>Pseudomonadati</taxon>
        <taxon>Bacteroidota</taxon>
        <taxon>Cytophagia</taxon>
        <taxon>Cytophagales</taxon>
        <taxon>Hymenobacteraceae</taxon>
        <taxon>Pontibacter</taxon>
    </lineage>
</organism>
<dbReference type="InterPro" id="IPR038731">
    <property type="entry name" value="RgtA/B/C-like"/>
</dbReference>
<name>A0A1I7GI26_9BACT</name>
<feature type="transmembrane region" description="Helical" evidence="1">
    <location>
        <begin position="193"/>
        <end position="218"/>
    </location>
</feature>
<feature type="domain" description="Glycosyltransferase RgtA/B/C/D-like" evidence="2">
    <location>
        <begin position="85"/>
        <end position="238"/>
    </location>
</feature>
<protein>
    <submittedName>
        <fullName evidence="3">Dolichyl-phosphate-mannose-protein mannosyltransferase</fullName>
    </submittedName>
</protein>
<dbReference type="STRING" id="388950.GCA_001611675_00126"/>
<evidence type="ECO:0000313" key="3">
    <source>
        <dbReference type="EMBL" id="SFU48068.1"/>
    </source>
</evidence>
<feature type="transmembrane region" description="Helical" evidence="1">
    <location>
        <begin position="225"/>
        <end position="248"/>
    </location>
</feature>
<feature type="transmembrane region" description="Helical" evidence="1">
    <location>
        <begin position="157"/>
        <end position="173"/>
    </location>
</feature>
<feature type="transmembrane region" description="Helical" evidence="1">
    <location>
        <begin position="109"/>
        <end position="126"/>
    </location>
</feature>